<reference evidence="2 3" key="1">
    <citation type="submission" date="2023-10" db="EMBL/GenBank/DDBJ databases">
        <title>Two novel species belonging to the OM43/NOR5 clade.</title>
        <authorList>
            <person name="Park M."/>
        </authorList>
    </citation>
    <scope>NUCLEOTIDE SEQUENCE [LARGE SCALE GENOMIC DNA]</scope>
    <source>
        <strain evidence="2 3">IMCC43200</strain>
    </source>
</reference>
<evidence type="ECO:0000256" key="1">
    <source>
        <dbReference type="SAM" id="MobiDB-lite"/>
    </source>
</evidence>
<evidence type="ECO:0000313" key="3">
    <source>
        <dbReference type="Proteomes" id="UP001626537"/>
    </source>
</evidence>
<sequence>MRLRLRPSFKQISENHGVYLLRAGFKYAYFEHFEYSSRVFFNIPDITLSKDFQLDDELKKELQKAKALGDWIAAPGNFQRPSSNTEDYDPTTGEINADHGARGRTALDALTFSAIEGFYKNVRAGDLVVVPGPGGISSRVLIGEIEEEYDGQTTTIVNTEFGGEHKYPALKVKWLSTNVLRKDFSIKAYKAFGYNRVWHQLARSVRIEIYDHAYGEYSVGEASAINVRIDEPNAEIGNDWDVDSLSALEIQQLILYFSGAYEAIKAGAMEDFAQLSLYDALATNYVRGHPLVWESTVHSPGLMTFRDASDTLKCFFIAVMLGVGAHAGAADGNPHDIEVHVVPWDTIPEQCAPELEQKVSDYLRLINVDVWMKNCQIQKEAQGRISGSPTSEMGVEQLDEPANAQLVQNDP</sequence>
<evidence type="ECO:0000313" key="2">
    <source>
        <dbReference type="EMBL" id="WOJ94207.1"/>
    </source>
</evidence>
<organism evidence="2 3">
    <name type="scientific">Congregibacter variabilis</name>
    <dbReference type="NCBI Taxonomy" id="3081200"/>
    <lineage>
        <taxon>Bacteria</taxon>
        <taxon>Pseudomonadati</taxon>
        <taxon>Pseudomonadota</taxon>
        <taxon>Gammaproteobacteria</taxon>
        <taxon>Cellvibrionales</taxon>
        <taxon>Halieaceae</taxon>
        <taxon>Congregibacter</taxon>
    </lineage>
</organism>
<keyword evidence="3" id="KW-1185">Reference proteome</keyword>
<gene>
    <name evidence="2" type="ORF">R0135_03330</name>
</gene>
<accession>A0ABZ0I3W6</accession>
<feature type="compositionally biased region" description="Polar residues" evidence="1">
    <location>
        <begin position="381"/>
        <end position="391"/>
    </location>
</feature>
<dbReference type="RefSeq" id="WP_407348844.1">
    <property type="nucleotide sequence ID" value="NZ_CP136864.1"/>
</dbReference>
<feature type="region of interest" description="Disordered" evidence="1">
    <location>
        <begin position="381"/>
        <end position="411"/>
    </location>
</feature>
<dbReference type="Proteomes" id="UP001626537">
    <property type="component" value="Chromosome"/>
</dbReference>
<protein>
    <submittedName>
        <fullName evidence="2">Uncharacterized protein</fullName>
    </submittedName>
</protein>
<name>A0ABZ0I3W6_9GAMM</name>
<dbReference type="EMBL" id="CP136864">
    <property type="protein sequence ID" value="WOJ94207.1"/>
    <property type="molecule type" value="Genomic_DNA"/>
</dbReference>
<proteinExistence type="predicted"/>